<feature type="site" description="Increases basicity of active site His" evidence="2">
    <location>
        <position position="134"/>
    </location>
</feature>
<dbReference type="SUPFAM" id="SSF51161">
    <property type="entry name" value="Trimeric LpxA-like enzymes"/>
    <property type="match status" value="1"/>
</dbReference>
<evidence type="ECO:0000259" key="4">
    <source>
        <dbReference type="Pfam" id="PF17836"/>
    </source>
</evidence>
<sequence>MKDEGVIIIGAGGHGTVVASILLASNIKVLGYYDDDIEKQGKTFLEIPVLGKISDLVSDSKVKAIIGIGNNKRRKEIAQKFDFDWVNAIHPFSWISPDVNLGKGTIVCAGAIIQAGSTLGDHVVINTKASVDHDCIVGNYSHVAVAHLAGGVSVGEGVFVALNSTVLPLTNVGDWSIVGAGSVVTKDVLPNKTVVGIPARPI</sequence>
<dbReference type="Pfam" id="PF17836">
    <property type="entry name" value="PglD_N"/>
    <property type="match status" value="1"/>
</dbReference>
<accession>A0A918RDL8</accession>
<dbReference type="RefSeq" id="WP_189362650.1">
    <property type="nucleotide sequence ID" value="NZ_BMWZ01000010.1"/>
</dbReference>
<dbReference type="EMBL" id="BMWZ01000010">
    <property type="protein sequence ID" value="GGZ92842.1"/>
    <property type="molecule type" value="Genomic_DNA"/>
</dbReference>
<comment type="similarity">
    <text evidence="1">Belongs to the transferase hexapeptide repeat family.</text>
</comment>
<evidence type="ECO:0000256" key="1">
    <source>
        <dbReference type="ARBA" id="ARBA00007274"/>
    </source>
</evidence>
<evidence type="ECO:0000313" key="5">
    <source>
        <dbReference type="EMBL" id="GGZ92842.1"/>
    </source>
</evidence>
<feature type="domain" description="PglD N-terminal" evidence="4">
    <location>
        <begin position="6"/>
        <end position="81"/>
    </location>
</feature>
<dbReference type="PANTHER" id="PTHR43300">
    <property type="entry name" value="ACETYLTRANSFERASE"/>
    <property type="match status" value="1"/>
</dbReference>
<evidence type="ECO:0000256" key="3">
    <source>
        <dbReference type="PIRSR" id="PIRSR620019-2"/>
    </source>
</evidence>
<feature type="active site" description="Proton acceptor" evidence="2">
    <location>
        <position position="133"/>
    </location>
</feature>
<dbReference type="Proteomes" id="UP000636004">
    <property type="component" value="Unassembled WGS sequence"/>
</dbReference>
<comment type="caution">
    <text evidence="5">The sequence shown here is derived from an EMBL/GenBank/DDBJ whole genome shotgun (WGS) entry which is preliminary data.</text>
</comment>
<feature type="binding site" evidence="3">
    <location>
        <position position="69"/>
    </location>
    <ligand>
        <name>substrate</name>
    </ligand>
</feature>
<evidence type="ECO:0000313" key="6">
    <source>
        <dbReference type="Proteomes" id="UP000636004"/>
    </source>
</evidence>
<keyword evidence="5" id="KW-0808">Transferase</keyword>
<dbReference type="GO" id="GO:0016740">
    <property type="term" value="F:transferase activity"/>
    <property type="evidence" value="ECO:0007669"/>
    <property type="project" value="UniProtKB-KW"/>
</dbReference>
<proteinExistence type="inferred from homology"/>
<name>A0A918RDL8_9FLAO</name>
<evidence type="ECO:0000256" key="2">
    <source>
        <dbReference type="PIRSR" id="PIRSR620019-1"/>
    </source>
</evidence>
<dbReference type="NCBIfam" id="TIGR03570">
    <property type="entry name" value="NeuD_NnaD"/>
    <property type="match status" value="1"/>
</dbReference>
<dbReference type="PANTHER" id="PTHR43300:SF7">
    <property type="entry name" value="UDP-N-ACETYLBACILLOSAMINE N-ACETYLTRANSFERASE"/>
    <property type="match status" value="1"/>
</dbReference>
<reference evidence="5" key="2">
    <citation type="submission" date="2020-09" db="EMBL/GenBank/DDBJ databases">
        <authorList>
            <person name="Sun Q."/>
            <person name="Kim S."/>
        </authorList>
    </citation>
    <scope>NUCLEOTIDE SEQUENCE</scope>
    <source>
        <strain evidence="5">KCTC 12710</strain>
    </source>
</reference>
<feature type="binding site" evidence="3">
    <location>
        <position position="142"/>
    </location>
    <ligand>
        <name>acetyl-CoA</name>
        <dbReference type="ChEBI" id="CHEBI:57288"/>
    </ligand>
</feature>
<reference evidence="5" key="1">
    <citation type="journal article" date="2014" name="Int. J. Syst. Evol. Microbiol.">
        <title>Complete genome sequence of Corynebacterium casei LMG S-19264T (=DSM 44701T), isolated from a smear-ripened cheese.</title>
        <authorList>
            <consortium name="US DOE Joint Genome Institute (JGI-PGF)"/>
            <person name="Walter F."/>
            <person name="Albersmeier A."/>
            <person name="Kalinowski J."/>
            <person name="Ruckert C."/>
        </authorList>
    </citation>
    <scope>NUCLEOTIDE SEQUENCE</scope>
    <source>
        <strain evidence="5">KCTC 12710</strain>
    </source>
</reference>
<organism evidence="5 6">
    <name type="scientific">Algibacter mikhailovii</name>
    <dbReference type="NCBI Taxonomy" id="425498"/>
    <lineage>
        <taxon>Bacteria</taxon>
        <taxon>Pseudomonadati</taxon>
        <taxon>Bacteroidota</taxon>
        <taxon>Flavobacteriia</taxon>
        <taxon>Flavobacteriales</taxon>
        <taxon>Flavobacteriaceae</taxon>
        <taxon>Algibacter</taxon>
    </lineage>
</organism>
<dbReference type="CDD" id="cd03360">
    <property type="entry name" value="LbH_AT_putative"/>
    <property type="match status" value="1"/>
</dbReference>
<dbReference type="InterPro" id="IPR020019">
    <property type="entry name" value="AcTrfase_PglD-like"/>
</dbReference>
<dbReference type="InterPro" id="IPR011004">
    <property type="entry name" value="Trimer_LpxA-like_sf"/>
</dbReference>
<gene>
    <name evidence="5" type="ORF">GCM10007028_34100</name>
</gene>
<dbReference type="InterPro" id="IPR050179">
    <property type="entry name" value="Trans_hexapeptide_repeat"/>
</dbReference>
<dbReference type="Gene3D" id="2.160.10.10">
    <property type="entry name" value="Hexapeptide repeat proteins"/>
    <property type="match status" value="1"/>
</dbReference>
<dbReference type="AlphaFoldDB" id="A0A918RDL8"/>
<dbReference type="InterPro" id="IPR041561">
    <property type="entry name" value="PglD_N"/>
</dbReference>
<dbReference type="Gene3D" id="3.40.50.20">
    <property type="match status" value="1"/>
</dbReference>
<protein>
    <submittedName>
        <fullName evidence="5">Transferase</fullName>
    </submittedName>
</protein>
<keyword evidence="6" id="KW-1185">Reference proteome</keyword>